<organism evidence="1 2">
    <name type="scientific">Parthenolecanium corni</name>
    <dbReference type="NCBI Taxonomy" id="536013"/>
    <lineage>
        <taxon>Eukaryota</taxon>
        <taxon>Metazoa</taxon>
        <taxon>Ecdysozoa</taxon>
        <taxon>Arthropoda</taxon>
        <taxon>Hexapoda</taxon>
        <taxon>Insecta</taxon>
        <taxon>Pterygota</taxon>
        <taxon>Neoptera</taxon>
        <taxon>Paraneoptera</taxon>
        <taxon>Hemiptera</taxon>
        <taxon>Sternorrhyncha</taxon>
        <taxon>Coccoidea</taxon>
        <taxon>Coccidae</taxon>
        <taxon>Parthenolecanium</taxon>
    </lineage>
</organism>
<sequence>MLKLARPFATLQHPSSFTAAVIFQKKKRKSLRAAKGSDVVCVYGFENKENCQPFSLRLAIVAFSNDTTASPPSLEIVITFDDFHSNGNALQGARDYGGWCLCAV</sequence>
<evidence type="ECO:0000313" key="2">
    <source>
        <dbReference type="Proteomes" id="UP001367676"/>
    </source>
</evidence>
<dbReference type="Proteomes" id="UP001367676">
    <property type="component" value="Unassembled WGS sequence"/>
</dbReference>
<comment type="caution">
    <text evidence="1">The sequence shown here is derived from an EMBL/GenBank/DDBJ whole genome shotgun (WGS) entry which is preliminary data.</text>
</comment>
<dbReference type="AlphaFoldDB" id="A0AAN9Y5N2"/>
<proteinExistence type="predicted"/>
<name>A0AAN9Y5N2_9HEMI</name>
<gene>
    <name evidence="1" type="ORF">V9T40_006574</name>
</gene>
<evidence type="ECO:0000313" key="1">
    <source>
        <dbReference type="EMBL" id="KAK7598339.1"/>
    </source>
</evidence>
<dbReference type="EMBL" id="JBBCAQ010000014">
    <property type="protein sequence ID" value="KAK7598339.1"/>
    <property type="molecule type" value="Genomic_DNA"/>
</dbReference>
<protein>
    <submittedName>
        <fullName evidence="1">Uncharacterized protein</fullName>
    </submittedName>
</protein>
<accession>A0AAN9Y5N2</accession>
<reference evidence="1 2" key="1">
    <citation type="submission" date="2024-03" db="EMBL/GenBank/DDBJ databases">
        <title>Adaptation during the transition from Ophiocordyceps entomopathogen to insect associate is accompanied by gene loss and intensified selection.</title>
        <authorList>
            <person name="Ward C.M."/>
            <person name="Onetto C.A."/>
            <person name="Borneman A.R."/>
        </authorList>
    </citation>
    <scope>NUCLEOTIDE SEQUENCE [LARGE SCALE GENOMIC DNA]</scope>
    <source>
        <strain evidence="1">AWRI1</strain>
        <tissue evidence="1">Single Adult Female</tissue>
    </source>
</reference>
<keyword evidence="2" id="KW-1185">Reference proteome</keyword>